<evidence type="ECO:0000256" key="7">
    <source>
        <dbReference type="PROSITE-ProRule" id="PRU00302"/>
    </source>
</evidence>
<dbReference type="OMA" id="QVECTES"/>
<evidence type="ECO:0000256" key="1">
    <source>
        <dbReference type="ARBA" id="ARBA00004613"/>
    </source>
</evidence>
<dbReference type="GO" id="GO:0045202">
    <property type="term" value="C:synapse"/>
    <property type="evidence" value="ECO:0007669"/>
    <property type="project" value="TreeGrafter"/>
</dbReference>
<accession>A0A3Q3E8C7</accession>
<dbReference type="PANTHER" id="PTHR22804">
    <property type="entry name" value="AGGRECAN/VERSICAN PROTEOGLYCAN"/>
    <property type="match status" value="1"/>
</dbReference>
<evidence type="ECO:0000313" key="10">
    <source>
        <dbReference type="Proteomes" id="UP000264820"/>
    </source>
</evidence>
<dbReference type="GO" id="GO:0002052">
    <property type="term" value="P:positive regulation of neuroblast proliferation"/>
    <property type="evidence" value="ECO:0007669"/>
    <property type="project" value="TreeGrafter"/>
</dbReference>
<evidence type="ECO:0000313" key="9">
    <source>
        <dbReference type="Ensembl" id="ENSHCOP00000027092.1"/>
    </source>
</evidence>
<sequence length="122" mass="13320">ACQCPTPVLAPCACPEPTARLCASSSAWIPPLRAFYILSLCSPSAGCGAPPEVAHGSPMGVTRDRYAVNSKVRYQCQAGYTQRHLPVIRCMENGQWESPQVECTESEFYNYGAILCKKYSLI</sequence>
<dbReference type="Gene3D" id="2.10.70.10">
    <property type="entry name" value="Complement Module, domain 1"/>
    <property type="match status" value="1"/>
</dbReference>
<feature type="domain" description="Sushi" evidence="8">
    <location>
        <begin position="45"/>
        <end position="105"/>
    </location>
</feature>
<dbReference type="Pfam" id="PF00084">
    <property type="entry name" value="Sushi"/>
    <property type="match status" value="1"/>
</dbReference>
<reference evidence="9" key="1">
    <citation type="submission" date="2025-08" db="UniProtKB">
        <authorList>
            <consortium name="Ensembl"/>
        </authorList>
    </citation>
    <scope>IDENTIFICATION</scope>
</reference>
<evidence type="ECO:0000256" key="2">
    <source>
        <dbReference type="ARBA" id="ARBA00022525"/>
    </source>
</evidence>
<dbReference type="InterPro" id="IPR050691">
    <property type="entry name" value="Hyaluronan_bind_Proteoglycan"/>
</dbReference>
<dbReference type="GeneTree" id="ENSGT00940000155971"/>
<proteinExistence type="predicted"/>
<keyword evidence="10" id="KW-1185">Reference proteome</keyword>
<dbReference type="SUPFAM" id="SSF57535">
    <property type="entry name" value="Complement control module/SCR domain"/>
    <property type="match status" value="1"/>
</dbReference>
<dbReference type="SMART" id="SM00032">
    <property type="entry name" value="CCP"/>
    <property type="match status" value="1"/>
</dbReference>
<dbReference type="Proteomes" id="UP000264820">
    <property type="component" value="Unplaced"/>
</dbReference>
<evidence type="ECO:0000259" key="8">
    <source>
        <dbReference type="PROSITE" id="PS50923"/>
    </source>
</evidence>
<name>A0A3Q3E8C7_HIPCM</name>
<dbReference type="GO" id="GO:0007417">
    <property type="term" value="P:central nervous system development"/>
    <property type="evidence" value="ECO:0007669"/>
    <property type="project" value="TreeGrafter"/>
</dbReference>
<dbReference type="CDD" id="cd00033">
    <property type="entry name" value="CCP"/>
    <property type="match status" value="1"/>
</dbReference>
<dbReference type="PROSITE" id="PS50923">
    <property type="entry name" value="SUSHI"/>
    <property type="match status" value="1"/>
</dbReference>
<dbReference type="FunFam" id="2.10.70.10:FF:000003">
    <property type="entry name" value="Versican core protein"/>
    <property type="match status" value="1"/>
</dbReference>
<dbReference type="PANTHER" id="PTHR22804:SF42">
    <property type="entry name" value="AGGRECAN CORE PROTEIN"/>
    <property type="match status" value="1"/>
</dbReference>
<evidence type="ECO:0000256" key="3">
    <source>
        <dbReference type="ARBA" id="ARBA00022729"/>
    </source>
</evidence>
<evidence type="ECO:0000256" key="5">
    <source>
        <dbReference type="ARBA" id="ARBA00023157"/>
    </source>
</evidence>
<dbReference type="AlphaFoldDB" id="A0A3Q3E8C7"/>
<dbReference type="GO" id="GO:0010001">
    <property type="term" value="P:glial cell differentiation"/>
    <property type="evidence" value="ECO:0007669"/>
    <property type="project" value="TreeGrafter"/>
</dbReference>
<feature type="disulfide bond" evidence="7">
    <location>
        <begin position="47"/>
        <end position="90"/>
    </location>
</feature>
<dbReference type="GO" id="GO:0005615">
    <property type="term" value="C:extracellular space"/>
    <property type="evidence" value="ECO:0007669"/>
    <property type="project" value="TreeGrafter"/>
</dbReference>
<dbReference type="STRING" id="109280.ENSHCOP00000027092"/>
<comment type="subcellular location">
    <subcellularLocation>
        <location evidence="1">Secreted</location>
    </subcellularLocation>
</comment>
<keyword evidence="4" id="KW-0677">Repeat</keyword>
<keyword evidence="2" id="KW-0964">Secreted</keyword>
<feature type="disulfide bond" evidence="7">
    <location>
        <begin position="76"/>
        <end position="103"/>
    </location>
</feature>
<dbReference type="Ensembl" id="ENSHCOT00000022908.1">
    <property type="protein sequence ID" value="ENSHCOP00000027092.1"/>
    <property type="gene ID" value="ENSHCOG00000018626.1"/>
</dbReference>
<reference evidence="9" key="2">
    <citation type="submission" date="2025-09" db="UniProtKB">
        <authorList>
            <consortium name="Ensembl"/>
        </authorList>
    </citation>
    <scope>IDENTIFICATION</scope>
</reference>
<dbReference type="GO" id="GO:0001501">
    <property type="term" value="P:skeletal system development"/>
    <property type="evidence" value="ECO:0007669"/>
    <property type="project" value="TreeGrafter"/>
</dbReference>
<dbReference type="InterPro" id="IPR035976">
    <property type="entry name" value="Sushi/SCR/CCP_sf"/>
</dbReference>
<evidence type="ECO:0000256" key="4">
    <source>
        <dbReference type="ARBA" id="ARBA00022737"/>
    </source>
</evidence>
<organism evidence="9 10">
    <name type="scientific">Hippocampus comes</name>
    <name type="common">Tiger tail seahorse</name>
    <dbReference type="NCBI Taxonomy" id="109280"/>
    <lineage>
        <taxon>Eukaryota</taxon>
        <taxon>Metazoa</taxon>
        <taxon>Chordata</taxon>
        <taxon>Craniata</taxon>
        <taxon>Vertebrata</taxon>
        <taxon>Euteleostomi</taxon>
        <taxon>Actinopterygii</taxon>
        <taxon>Neopterygii</taxon>
        <taxon>Teleostei</taxon>
        <taxon>Neoteleostei</taxon>
        <taxon>Acanthomorphata</taxon>
        <taxon>Syngnathiaria</taxon>
        <taxon>Syngnathiformes</taxon>
        <taxon>Syngnathoidei</taxon>
        <taxon>Syngnathidae</taxon>
        <taxon>Hippocampus</taxon>
    </lineage>
</organism>
<dbReference type="InterPro" id="IPR000436">
    <property type="entry name" value="Sushi_SCR_CCP_dom"/>
</dbReference>
<keyword evidence="5 7" id="KW-1015">Disulfide bond</keyword>
<keyword evidence="6" id="KW-0325">Glycoprotein</keyword>
<protein>
    <recommendedName>
        <fullName evidence="8">Sushi domain-containing protein</fullName>
    </recommendedName>
</protein>
<keyword evidence="3" id="KW-0732">Signal</keyword>
<dbReference type="GO" id="GO:0072534">
    <property type="term" value="C:perineuronal net"/>
    <property type="evidence" value="ECO:0007669"/>
    <property type="project" value="TreeGrafter"/>
</dbReference>
<evidence type="ECO:0000256" key="6">
    <source>
        <dbReference type="ARBA" id="ARBA00023180"/>
    </source>
</evidence>
<keyword evidence="7" id="KW-0768">Sushi</keyword>